<evidence type="ECO:0000256" key="4">
    <source>
        <dbReference type="ARBA" id="ARBA00022597"/>
    </source>
</evidence>
<evidence type="ECO:0000313" key="12">
    <source>
        <dbReference type="Proteomes" id="UP000030023"/>
    </source>
</evidence>
<protein>
    <recommendedName>
        <fullName evidence="10">PTS EIIC type-1 domain-containing protein</fullName>
    </recommendedName>
</protein>
<evidence type="ECO:0000256" key="9">
    <source>
        <dbReference type="SAM" id="Phobius"/>
    </source>
</evidence>
<comment type="subcellular location">
    <subcellularLocation>
        <location evidence="1">Cell membrane</location>
        <topology evidence="1">Multi-pass membrane protein</topology>
    </subcellularLocation>
</comment>
<keyword evidence="2" id="KW-0813">Transport</keyword>
<keyword evidence="4" id="KW-0762">Sugar transport</keyword>
<dbReference type="InterPro" id="IPR013013">
    <property type="entry name" value="PTS_EIIC_1"/>
</dbReference>
<evidence type="ECO:0000259" key="10">
    <source>
        <dbReference type="PROSITE" id="PS51103"/>
    </source>
</evidence>
<proteinExistence type="predicted"/>
<dbReference type="PANTHER" id="PTHR30175:SF1">
    <property type="entry name" value="PTS SYSTEM ARBUTIN-, CELLOBIOSE-, AND SALICIN-SPECIFIC EIIBC COMPONENT-RELATED"/>
    <property type="match status" value="1"/>
</dbReference>
<gene>
    <name evidence="11" type="ORF">Q757_06365</name>
</gene>
<feature type="domain" description="PTS EIIC type-1" evidence="10">
    <location>
        <begin position="22"/>
        <end position="139"/>
    </location>
</feature>
<reference evidence="11 12" key="1">
    <citation type="journal article" date="2014" name="Antonie Van Leeuwenhoek">
        <title>Oenococcus alcoholitolerans sp. nov., a lactic acid bacteria isolated from cachaca and ethanol fermentation processes.</title>
        <authorList>
            <person name="Badotti F."/>
            <person name="Moreira A.P."/>
            <person name="Tonon L.A."/>
            <person name="de Lucena B.T."/>
            <person name="Gomes Fde C."/>
            <person name="Kruger R."/>
            <person name="Thompson C.C."/>
            <person name="de Morais M.A.Jr."/>
            <person name="Rosa C.A."/>
            <person name="Thompson F.L."/>
        </authorList>
    </citation>
    <scope>NUCLEOTIDE SEQUENCE [LARGE SCALE GENOMIC DNA]</scope>
    <source>
        <strain evidence="11 12">UFRJ-M7.2.18</strain>
    </source>
</reference>
<dbReference type="InterPro" id="IPR050558">
    <property type="entry name" value="PTS_Sugar-Specific_Components"/>
</dbReference>
<keyword evidence="8 9" id="KW-0472">Membrane</keyword>
<feature type="transmembrane region" description="Helical" evidence="9">
    <location>
        <begin position="80"/>
        <end position="100"/>
    </location>
</feature>
<keyword evidence="7 9" id="KW-1133">Transmembrane helix</keyword>
<dbReference type="PANTHER" id="PTHR30175">
    <property type="entry name" value="PHOSPHOTRANSFERASE SYSTEM TRANSPORT PROTEIN"/>
    <property type="match status" value="1"/>
</dbReference>
<keyword evidence="6 9" id="KW-0812">Transmembrane</keyword>
<dbReference type="InterPro" id="IPR003352">
    <property type="entry name" value="PTS_EIIC"/>
</dbReference>
<dbReference type="Proteomes" id="UP000030023">
    <property type="component" value="Unassembled WGS sequence"/>
</dbReference>
<evidence type="ECO:0000256" key="5">
    <source>
        <dbReference type="ARBA" id="ARBA00022683"/>
    </source>
</evidence>
<evidence type="ECO:0000256" key="6">
    <source>
        <dbReference type="ARBA" id="ARBA00022692"/>
    </source>
</evidence>
<sequence length="139" mass="14950">MRGFQLLIGTITGSMIPVIGLLAASGILKGILTFFTFNVHLIDVKSTTYIIINAMGDSTFYFLPILVGYTAARQLKSDPIVVAAIAGVLVHPTIAALWSAPTRGMNTLFGIPLNANFFGIPIHIPQYTYSIFPIILPLG</sequence>
<evidence type="ECO:0000256" key="1">
    <source>
        <dbReference type="ARBA" id="ARBA00004651"/>
    </source>
</evidence>
<evidence type="ECO:0000256" key="2">
    <source>
        <dbReference type="ARBA" id="ARBA00022448"/>
    </source>
</evidence>
<keyword evidence="12" id="KW-1185">Reference proteome</keyword>
<accession>A0ABR4XQ35</accession>
<evidence type="ECO:0000256" key="8">
    <source>
        <dbReference type="ARBA" id="ARBA00023136"/>
    </source>
</evidence>
<dbReference type="PROSITE" id="PS51103">
    <property type="entry name" value="PTS_EIIC_TYPE_1"/>
    <property type="match status" value="1"/>
</dbReference>
<evidence type="ECO:0000256" key="7">
    <source>
        <dbReference type="ARBA" id="ARBA00022989"/>
    </source>
</evidence>
<keyword evidence="3" id="KW-1003">Cell membrane</keyword>
<dbReference type="EMBL" id="AXCV01000296">
    <property type="protein sequence ID" value="KGO31582.1"/>
    <property type="molecule type" value="Genomic_DNA"/>
</dbReference>
<dbReference type="Pfam" id="PF02378">
    <property type="entry name" value="PTS_EIIC"/>
    <property type="match status" value="1"/>
</dbReference>
<organism evidence="11 12">
    <name type="scientific">Oenococcus alcoholitolerans</name>
    <dbReference type="NCBI Taxonomy" id="931074"/>
    <lineage>
        <taxon>Bacteria</taxon>
        <taxon>Bacillati</taxon>
        <taxon>Bacillota</taxon>
        <taxon>Bacilli</taxon>
        <taxon>Lactobacillales</taxon>
        <taxon>Lactobacillaceae</taxon>
        <taxon>Oenococcus</taxon>
    </lineage>
</organism>
<evidence type="ECO:0000256" key="3">
    <source>
        <dbReference type="ARBA" id="ARBA00022475"/>
    </source>
</evidence>
<feature type="transmembrane region" description="Helical" evidence="9">
    <location>
        <begin position="7"/>
        <end position="28"/>
    </location>
</feature>
<name>A0ABR4XQ35_9LACO</name>
<keyword evidence="5" id="KW-0598">Phosphotransferase system</keyword>
<feature type="transmembrane region" description="Helical" evidence="9">
    <location>
        <begin position="48"/>
        <end position="68"/>
    </location>
</feature>
<comment type="caution">
    <text evidence="11">The sequence shown here is derived from an EMBL/GenBank/DDBJ whole genome shotgun (WGS) entry which is preliminary data.</text>
</comment>
<evidence type="ECO:0000313" key="11">
    <source>
        <dbReference type="EMBL" id="KGO31582.1"/>
    </source>
</evidence>